<dbReference type="Proteomes" id="UP000800038">
    <property type="component" value="Unassembled WGS sequence"/>
</dbReference>
<evidence type="ECO:0000313" key="3">
    <source>
        <dbReference type="Proteomes" id="UP000800038"/>
    </source>
</evidence>
<evidence type="ECO:0000313" key="2">
    <source>
        <dbReference type="EMBL" id="KAF1935462.1"/>
    </source>
</evidence>
<organism evidence="2 3">
    <name type="scientific">Clathrospora elynae</name>
    <dbReference type="NCBI Taxonomy" id="706981"/>
    <lineage>
        <taxon>Eukaryota</taxon>
        <taxon>Fungi</taxon>
        <taxon>Dikarya</taxon>
        <taxon>Ascomycota</taxon>
        <taxon>Pezizomycotina</taxon>
        <taxon>Dothideomycetes</taxon>
        <taxon>Pleosporomycetidae</taxon>
        <taxon>Pleosporales</taxon>
        <taxon>Diademaceae</taxon>
        <taxon>Clathrospora</taxon>
    </lineage>
</organism>
<evidence type="ECO:0000256" key="1">
    <source>
        <dbReference type="SAM" id="MobiDB-lite"/>
    </source>
</evidence>
<dbReference type="AlphaFoldDB" id="A0A6A5S5V3"/>
<dbReference type="OrthoDB" id="10651822at2759"/>
<protein>
    <submittedName>
        <fullName evidence="2">Uncharacterized protein</fullName>
    </submittedName>
</protein>
<feature type="region of interest" description="Disordered" evidence="1">
    <location>
        <begin position="111"/>
        <end position="164"/>
    </location>
</feature>
<proteinExistence type="predicted"/>
<accession>A0A6A5S5V3</accession>
<keyword evidence="3" id="KW-1185">Reference proteome</keyword>
<feature type="compositionally biased region" description="Low complexity" evidence="1">
    <location>
        <begin position="147"/>
        <end position="158"/>
    </location>
</feature>
<gene>
    <name evidence="2" type="ORF">EJ02DRAFT_127485</name>
</gene>
<name>A0A6A5S5V3_9PLEO</name>
<reference evidence="2" key="1">
    <citation type="journal article" date="2020" name="Stud. Mycol.">
        <title>101 Dothideomycetes genomes: a test case for predicting lifestyles and emergence of pathogens.</title>
        <authorList>
            <person name="Haridas S."/>
            <person name="Albert R."/>
            <person name="Binder M."/>
            <person name="Bloem J."/>
            <person name="Labutti K."/>
            <person name="Salamov A."/>
            <person name="Andreopoulos B."/>
            <person name="Baker S."/>
            <person name="Barry K."/>
            <person name="Bills G."/>
            <person name="Bluhm B."/>
            <person name="Cannon C."/>
            <person name="Castanera R."/>
            <person name="Culley D."/>
            <person name="Daum C."/>
            <person name="Ezra D."/>
            <person name="Gonzalez J."/>
            <person name="Henrissat B."/>
            <person name="Kuo A."/>
            <person name="Liang C."/>
            <person name="Lipzen A."/>
            <person name="Lutzoni F."/>
            <person name="Magnuson J."/>
            <person name="Mondo S."/>
            <person name="Nolan M."/>
            <person name="Ohm R."/>
            <person name="Pangilinan J."/>
            <person name="Park H.-J."/>
            <person name="Ramirez L."/>
            <person name="Alfaro M."/>
            <person name="Sun H."/>
            <person name="Tritt A."/>
            <person name="Yoshinaga Y."/>
            <person name="Zwiers L.-H."/>
            <person name="Turgeon B."/>
            <person name="Goodwin S."/>
            <person name="Spatafora J."/>
            <person name="Crous P."/>
            <person name="Grigoriev I."/>
        </authorList>
    </citation>
    <scope>NUCLEOTIDE SEQUENCE</scope>
    <source>
        <strain evidence="2">CBS 161.51</strain>
    </source>
</reference>
<dbReference type="EMBL" id="ML976267">
    <property type="protein sequence ID" value="KAF1935462.1"/>
    <property type="molecule type" value="Genomic_DNA"/>
</dbReference>
<sequence length="205" mass="22233">MITRLRKRGSIMAVWVFTVIEPDSRGKSWLDAVTVWALPRSTLVRVGIAHVRSSIYVAQPTSDSQFSAVLPSLLHRHSYEPGKPLEAHQHRQIGRFVGWVTISEYAKSRARGGASARPEPCRASAMSSAKSYHSPPMPMSAKSQSHASLSTPPTSISPSTPPPTSTLCPASPCSVLLSVARTEGVCQTIDYINLHATTARRSAFL</sequence>